<proteinExistence type="predicted"/>
<feature type="region of interest" description="Disordered" evidence="1">
    <location>
        <begin position="65"/>
        <end position="114"/>
    </location>
</feature>
<sequence length="114" mass="12847">MYEWHTAVQAAEERGDLADAISMIESVAECYSADSFLHNAHLWHMDLLARAGRVEELAMRAETDVHAGRRLERMRREDVAQRTPPGRPSDERTHRSSAAGLSNETKGPLDDHPQ</sequence>
<gene>
    <name evidence="2" type="ORF">IW256_007518</name>
</gene>
<evidence type="ECO:0000313" key="2">
    <source>
        <dbReference type="EMBL" id="MBG6093405.1"/>
    </source>
</evidence>
<evidence type="ECO:0000313" key="3">
    <source>
        <dbReference type="Proteomes" id="UP000614047"/>
    </source>
</evidence>
<feature type="compositionally biased region" description="Basic and acidic residues" evidence="1">
    <location>
        <begin position="65"/>
        <end position="80"/>
    </location>
</feature>
<organism evidence="2 3">
    <name type="scientific">Actinomadura viridis</name>
    <dbReference type="NCBI Taxonomy" id="58110"/>
    <lineage>
        <taxon>Bacteria</taxon>
        <taxon>Bacillati</taxon>
        <taxon>Actinomycetota</taxon>
        <taxon>Actinomycetes</taxon>
        <taxon>Streptosporangiales</taxon>
        <taxon>Thermomonosporaceae</taxon>
        <taxon>Actinomadura</taxon>
    </lineage>
</organism>
<reference evidence="2" key="1">
    <citation type="submission" date="2020-11" db="EMBL/GenBank/DDBJ databases">
        <title>Sequencing the genomes of 1000 actinobacteria strains.</title>
        <authorList>
            <person name="Klenk H.-P."/>
        </authorList>
    </citation>
    <scope>NUCLEOTIDE SEQUENCE</scope>
    <source>
        <strain evidence="2">DSM 43175</strain>
    </source>
</reference>
<dbReference type="AlphaFoldDB" id="A0A931DTT1"/>
<dbReference type="EMBL" id="JADOUA010000001">
    <property type="protein sequence ID" value="MBG6093405.1"/>
    <property type="molecule type" value="Genomic_DNA"/>
</dbReference>
<accession>A0A931DTT1</accession>
<keyword evidence="3" id="KW-1185">Reference proteome</keyword>
<dbReference type="Proteomes" id="UP000614047">
    <property type="component" value="Unassembled WGS sequence"/>
</dbReference>
<protein>
    <submittedName>
        <fullName evidence="2">Uncharacterized protein</fullName>
    </submittedName>
</protein>
<dbReference type="RefSeq" id="WP_197015472.1">
    <property type="nucleotide sequence ID" value="NZ_BAABES010000015.1"/>
</dbReference>
<name>A0A931DTT1_9ACTN</name>
<comment type="caution">
    <text evidence="2">The sequence shown here is derived from an EMBL/GenBank/DDBJ whole genome shotgun (WGS) entry which is preliminary data.</text>
</comment>
<evidence type="ECO:0000256" key="1">
    <source>
        <dbReference type="SAM" id="MobiDB-lite"/>
    </source>
</evidence>